<sequence>MFFGSEFHDQSKKIFRHDSIKNEKYSNQSYNKNKEFYATKKYLRQELETCRLVPKSTGLIFTLRSWTTGSAWWSVKSGLTFGTGFAGCVSGSVATVRTFVAGTSVAARLTGGSGRSLRSVVARPTGSSSVSWAAFVSLKDGHTEDTSMQYGRPGKVFGINSKYSHTHGSAIGTGLTGVAFRTRWAFLARLVPGRDAFGSSGAQSTFDARFAGQSGFAVAARLSDIAGRAWRAPVVVVALAQTLVVSDGKIVIGVVVGRTPARSTWTGAQCLEQCLLNPKLLEKACRFARACITILKALIKCREDEFFLRIQPRGKDLTSGRYV</sequence>
<evidence type="ECO:0000313" key="1">
    <source>
        <dbReference type="Proteomes" id="UP000887565"/>
    </source>
</evidence>
<accession>A0A915LA31</accession>
<organism evidence="1 2">
    <name type="scientific">Romanomermis culicivorax</name>
    <name type="common">Nematode worm</name>
    <dbReference type="NCBI Taxonomy" id="13658"/>
    <lineage>
        <taxon>Eukaryota</taxon>
        <taxon>Metazoa</taxon>
        <taxon>Ecdysozoa</taxon>
        <taxon>Nematoda</taxon>
        <taxon>Enoplea</taxon>
        <taxon>Dorylaimia</taxon>
        <taxon>Mermithida</taxon>
        <taxon>Mermithoidea</taxon>
        <taxon>Mermithidae</taxon>
        <taxon>Romanomermis</taxon>
    </lineage>
</organism>
<dbReference type="WBParaSite" id="nRc.2.0.1.t47697-RA">
    <property type="protein sequence ID" value="nRc.2.0.1.t47697-RA"/>
    <property type="gene ID" value="nRc.2.0.1.g47697"/>
</dbReference>
<proteinExistence type="predicted"/>
<dbReference type="Proteomes" id="UP000887565">
    <property type="component" value="Unplaced"/>
</dbReference>
<evidence type="ECO:0000313" key="2">
    <source>
        <dbReference type="WBParaSite" id="nRc.2.0.1.t47697-RA"/>
    </source>
</evidence>
<reference evidence="2" key="1">
    <citation type="submission" date="2022-11" db="UniProtKB">
        <authorList>
            <consortium name="WormBaseParasite"/>
        </authorList>
    </citation>
    <scope>IDENTIFICATION</scope>
</reference>
<keyword evidence="1" id="KW-1185">Reference proteome</keyword>
<dbReference type="AlphaFoldDB" id="A0A915LA31"/>
<name>A0A915LA31_ROMCU</name>
<protein>
    <submittedName>
        <fullName evidence="2">Uncharacterized protein</fullName>
    </submittedName>
</protein>